<evidence type="ECO:0000313" key="5">
    <source>
        <dbReference type="Proteomes" id="UP000177691"/>
    </source>
</evidence>
<evidence type="ECO:0000256" key="2">
    <source>
        <dbReference type="RuleBase" id="RU364082"/>
    </source>
</evidence>
<dbReference type="InterPro" id="IPR036291">
    <property type="entry name" value="NAD(P)-bd_dom_sf"/>
</dbReference>
<reference evidence="4 5" key="1">
    <citation type="journal article" date="2016" name="Nat. Commun.">
        <title>Thousands of microbial genomes shed light on interconnected biogeochemical processes in an aquifer system.</title>
        <authorList>
            <person name="Anantharaman K."/>
            <person name="Brown C.T."/>
            <person name="Hug L.A."/>
            <person name="Sharon I."/>
            <person name="Castelle C.J."/>
            <person name="Probst A.J."/>
            <person name="Thomas B.C."/>
            <person name="Singh A."/>
            <person name="Wilkins M.J."/>
            <person name="Karaoz U."/>
            <person name="Brodie E.L."/>
            <person name="Williams K.H."/>
            <person name="Hubbard S.S."/>
            <person name="Banfield J.F."/>
        </authorList>
    </citation>
    <scope>NUCLEOTIDE SEQUENCE [LARGE SCALE GENOMIC DNA]</scope>
</reference>
<dbReference type="AlphaFoldDB" id="A0A1F5RL80"/>
<dbReference type="PANTHER" id="PTHR10491:SF4">
    <property type="entry name" value="METHIONINE ADENOSYLTRANSFERASE 2 SUBUNIT BETA"/>
    <property type="match status" value="1"/>
</dbReference>
<feature type="domain" description="RmlD-like substrate binding" evidence="3">
    <location>
        <begin position="3"/>
        <end position="280"/>
    </location>
</feature>
<protein>
    <recommendedName>
        <fullName evidence="2">dTDP-4-dehydrorhamnose reductase</fullName>
        <ecNumber evidence="2">1.1.1.133</ecNumber>
    </recommendedName>
</protein>
<comment type="similarity">
    <text evidence="1 2">Belongs to the dTDP-4-dehydrorhamnose reductase family.</text>
</comment>
<comment type="pathway">
    <text evidence="2">Carbohydrate biosynthesis; dTDP-L-rhamnose biosynthesis.</text>
</comment>
<dbReference type="GO" id="GO:0008831">
    <property type="term" value="F:dTDP-4-dehydrorhamnose reductase activity"/>
    <property type="evidence" value="ECO:0007669"/>
    <property type="project" value="UniProtKB-EC"/>
</dbReference>
<dbReference type="InterPro" id="IPR005913">
    <property type="entry name" value="dTDP_dehydrorham_reduct"/>
</dbReference>
<sequence>MNKILIIGAQGMLGQELLKIFPQAVGWDREEIDITDEKQVKQKISDLKPAVVINAAAYNAVDACGQDAEFELAKKINGYALGYLADVCLALNATLVHYSTNYVFAGDKKDGYQESEPPNPVNKYGQSKLLGEREILRRSNLKYYLIRTSKLFGAKGKSTMAKENFFAQMLRLSTKQNELRVVDDELSNFTYAPDLVQATNILWQESHASGIYHLVNANPRTWYEGARALFDILGKKVKLIPVAANEFPRPAKRPKYGTLLNTKFPKLRDYEEALEEYLKDRN</sequence>
<keyword evidence="2" id="KW-0560">Oxidoreductase</keyword>
<comment type="function">
    <text evidence="2">Catalyzes the reduction of dTDP-6-deoxy-L-lyxo-4-hexulose to yield dTDP-L-rhamnose.</text>
</comment>
<dbReference type="EC" id="1.1.1.133" evidence="2"/>
<evidence type="ECO:0000259" key="3">
    <source>
        <dbReference type="Pfam" id="PF04321"/>
    </source>
</evidence>
<dbReference type="Gene3D" id="3.40.50.720">
    <property type="entry name" value="NAD(P)-binding Rossmann-like Domain"/>
    <property type="match status" value="1"/>
</dbReference>
<organism evidence="4 5">
    <name type="scientific">Candidatus Falkowbacteria bacterium RIFCSPHIGHO2_02_FULL_45_15</name>
    <dbReference type="NCBI Taxonomy" id="1797987"/>
    <lineage>
        <taxon>Bacteria</taxon>
        <taxon>Candidatus Falkowiibacteriota</taxon>
    </lineage>
</organism>
<dbReference type="UniPathway" id="UPA00124"/>
<dbReference type="PANTHER" id="PTHR10491">
    <property type="entry name" value="DTDP-4-DEHYDRORHAMNOSE REDUCTASE"/>
    <property type="match status" value="1"/>
</dbReference>
<dbReference type="Proteomes" id="UP000177691">
    <property type="component" value="Unassembled WGS sequence"/>
</dbReference>
<evidence type="ECO:0000256" key="1">
    <source>
        <dbReference type="ARBA" id="ARBA00010944"/>
    </source>
</evidence>
<dbReference type="EMBL" id="MFFU01000057">
    <property type="protein sequence ID" value="OGF15175.1"/>
    <property type="molecule type" value="Genomic_DNA"/>
</dbReference>
<gene>
    <name evidence="4" type="ORF">A3D54_01325</name>
</gene>
<evidence type="ECO:0000313" key="4">
    <source>
        <dbReference type="EMBL" id="OGF15175.1"/>
    </source>
</evidence>
<dbReference type="Pfam" id="PF04321">
    <property type="entry name" value="RmlD_sub_bind"/>
    <property type="match status" value="1"/>
</dbReference>
<dbReference type="Gene3D" id="3.90.25.10">
    <property type="entry name" value="UDP-galactose 4-epimerase, domain 1"/>
    <property type="match status" value="1"/>
</dbReference>
<name>A0A1F5RL80_9BACT</name>
<dbReference type="NCBIfam" id="TIGR01214">
    <property type="entry name" value="rmlD"/>
    <property type="match status" value="1"/>
</dbReference>
<comment type="caution">
    <text evidence="4">The sequence shown here is derived from an EMBL/GenBank/DDBJ whole genome shotgun (WGS) entry which is preliminary data.</text>
</comment>
<proteinExistence type="inferred from homology"/>
<keyword evidence="2" id="KW-0521">NADP</keyword>
<dbReference type="InterPro" id="IPR029903">
    <property type="entry name" value="RmlD-like-bd"/>
</dbReference>
<accession>A0A1F5RL80</accession>
<dbReference type="CDD" id="cd05254">
    <property type="entry name" value="dTDP_HR_like_SDR_e"/>
    <property type="match status" value="1"/>
</dbReference>
<dbReference type="SUPFAM" id="SSF51735">
    <property type="entry name" value="NAD(P)-binding Rossmann-fold domains"/>
    <property type="match status" value="1"/>
</dbReference>
<dbReference type="GO" id="GO:0005829">
    <property type="term" value="C:cytosol"/>
    <property type="evidence" value="ECO:0007669"/>
    <property type="project" value="TreeGrafter"/>
</dbReference>
<dbReference type="GO" id="GO:0019305">
    <property type="term" value="P:dTDP-rhamnose biosynthetic process"/>
    <property type="evidence" value="ECO:0007669"/>
    <property type="project" value="UniProtKB-UniPathway"/>
</dbReference>